<dbReference type="GO" id="GO:0004301">
    <property type="term" value="F:epoxide hydrolase activity"/>
    <property type="evidence" value="ECO:0007669"/>
    <property type="project" value="TreeGrafter"/>
</dbReference>
<organism evidence="6 7">
    <name type="scientific">Massilia polaris</name>
    <dbReference type="NCBI Taxonomy" id="2728846"/>
    <lineage>
        <taxon>Bacteria</taxon>
        <taxon>Pseudomonadati</taxon>
        <taxon>Pseudomonadota</taxon>
        <taxon>Betaproteobacteria</taxon>
        <taxon>Burkholderiales</taxon>
        <taxon>Oxalobacteraceae</taxon>
        <taxon>Telluria group</taxon>
        <taxon>Massilia</taxon>
    </lineage>
</organism>
<evidence type="ECO:0000313" key="7">
    <source>
        <dbReference type="Proteomes" id="UP000583752"/>
    </source>
</evidence>
<evidence type="ECO:0000256" key="1">
    <source>
        <dbReference type="ARBA" id="ARBA00010088"/>
    </source>
</evidence>
<evidence type="ECO:0000256" key="3">
    <source>
        <dbReference type="ARBA" id="ARBA00022801"/>
    </source>
</evidence>
<dbReference type="PROSITE" id="PS51318">
    <property type="entry name" value="TAT"/>
    <property type="match status" value="1"/>
</dbReference>
<dbReference type="AlphaFoldDB" id="A0A848HNZ8"/>
<name>A0A848HNZ8_9BURK</name>
<sequence length="439" mass="47984">MQETPDVLRRRFCSAAAVTAASAAGLLNLPETAYAMSQPRERAGTDGVLIRPFHVKFPESDLADMRRRIKATRWPEKETVSDASQGVQLATTQALAKYWANEYDWRKVEARLNALPNFITNIDGLDIHFVHVRSKHANALPLIVTHGWPGSIIEQMKIIGPLTNPTAHGASASDAFDLIIPSMPGYGFSGKPKTTGWEPTRMARAWAVLMTRLGYKKYVAQGGDWGALVTEMMGAQAPPGLLGIHTNFPGAVPADIDIAAASGAPAPAGLAGDELAAYERIKVVYAKGIGYAYQLGLRPQTMYGLSDSPVGLAGYLLDHDALSYGHIAELFAGKSYGDLTRDDILDNITLTWLTNTGISSGRLYWENKLTFWRPKNVVVPVAVSAFPEELFQCPRSWAVKAYPKLIHFNKMDRGGHFAAWEQPTLFSAELRAGFKSLRG</sequence>
<keyword evidence="2" id="KW-0058">Aromatic hydrocarbons catabolism</keyword>
<feature type="active site" description="Proton acceptor" evidence="4">
    <location>
        <position position="416"/>
    </location>
</feature>
<dbReference type="InterPro" id="IPR000639">
    <property type="entry name" value="Epox_hydrolase-like"/>
</dbReference>
<dbReference type="InterPro" id="IPR010497">
    <property type="entry name" value="Epoxide_hydro_N"/>
</dbReference>
<gene>
    <name evidence="6" type="ORF">HHL21_07835</name>
</gene>
<protein>
    <submittedName>
        <fullName evidence="6">Epoxide hydrolase</fullName>
    </submittedName>
</protein>
<dbReference type="Gene3D" id="3.40.50.1820">
    <property type="entry name" value="alpha/beta hydrolase"/>
    <property type="match status" value="1"/>
</dbReference>
<reference evidence="6 7" key="1">
    <citation type="submission" date="2020-04" db="EMBL/GenBank/DDBJ databases">
        <title>Massilia sp. RP-1-19 isolated from soil.</title>
        <authorList>
            <person name="Dahal R.H."/>
        </authorList>
    </citation>
    <scope>NUCLEOTIDE SEQUENCE [LARGE SCALE GENOMIC DNA]</scope>
    <source>
        <strain evidence="6 7">RP-1-19</strain>
    </source>
</reference>
<dbReference type="RefSeq" id="WP_169464690.1">
    <property type="nucleotide sequence ID" value="NZ_JABBGG010000003.1"/>
</dbReference>
<feature type="active site" description="Nucleophile" evidence="4">
    <location>
        <position position="224"/>
    </location>
</feature>
<dbReference type="PIRSF" id="PIRSF001112">
    <property type="entry name" value="Epoxide_hydrolase"/>
    <property type="match status" value="1"/>
</dbReference>
<feature type="active site" description="Proton donor" evidence="4">
    <location>
        <position position="364"/>
    </location>
</feature>
<evidence type="ECO:0000256" key="2">
    <source>
        <dbReference type="ARBA" id="ARBA00022797"/>
    </source>
</evidence>
<dbReference type="Pfam" id="PF06441">
    <property type="entry name" value="EHN"/>
    <property type="match status" value="1"/>
</dbReference>
<evidence type="ECO:0000313" key="6">
    <source>
        <dbReference type="EMBL" id="NML60993.1"/>
    </source>
</evidence>
<comment type="similarity">
    <text evidence="1">Belongs to the peptidase S33 family.</text>
</comment>
<comment type="caution">
    <text evidence="6">The sequence shown here is derived from an EMBL/GenBank/DDBJ whole genome shotgun (WGS) entry which is preliminary data.</text>
</comment>
<proteinExistence type="inferred from homology"/>
<dbReference type="PRINTS" id="PR00412">
    <property type="entry name" value="EPOXHYDRLASE"/>
</dbReference>
<dbReference type="InterPro" id="IPR029058">
    <property type="entry name" value="AB_hydrolase_fold"/>
</dbReference>
<dbReference type="SUPFAM" id="SSF53474">
    <property type="entry name" value="alpha/beta-Hydrolases"/>
    <property type="match status" value="1"/>
</dbReference>
<dbReference type="GO" id="GO:0097176">
    <property type="term" value="P:epoxide metabolic process"/>
    <property type="evidence" value="ECO:0007669"/>
    <property type="project" value="TreeGrafter"/>
</dbReference>
<evidence type="ECO:0000259" key="5">
    <source>
        <dbReference type="Pfam" id="PF06441"/>
    </source>
</evidence>
<dbReference type="InterPro" id="IPR006311">
    <property type="entry name" value="TAT_signal"/>
</dbReference>
<dbReference type="EMBL" id="JABBGG010000003">
    <property type="protein sequence ID" value="NML60993.1"/>
    <property type="molecule type" value="Genomic_DNA"/>
</dbReference>
<dbReference type="PANTHER" id="PTHR21661:SF35">
    <property type="entry name" value="EPOXIDE HYDROLASE"/>
    <property type="match status" value="1"/>
</dbReference>
<keyword evidence="3 6" id="KW-0378">Hydrolase</keyword>
<accession>A0A848HNZ8</accession>
<dbReference type="Proteomes" id="UP000583752">
    <property type="component" value="Unassembled WGS sequence"/>
</dbReference>
<dbReference type="PANTHER" id="PTHR21661">
    <property type="entry name" value="EPOXIDE HYDROLASE 1-RELATED"/>
    <property type="match status" value="1"/>
</dbReference>
<evidence type="ECO:0000256" key="4">
    <source>
        <dbReference type="PIRSR" id="PIRSR001112-1"/>
    </source>
</evidence>
<dbReference type="InterPro" id="IPR016292">
    <property type="entry name" value="Epoxide_hydrolase"/>
</dbReference>
<feature type="domain" description="Epoxide hydrolase N-terminal" evidence="5">
    <location>
        <begin position="50"/>
        <end position="154"/>
    </location>
</feature>
<keyword evidence="7" id="KW-1185">Reference proteome</keyword>